<dbReference type="Proteomes" id="UP001163603">
    <property type="component" value="Chromosome 5"/>
</dbReference>
<sequence>MASRRVRAFKRWMSSHGIEYSDALHFKDDPERGISVVALCDLKEGDVVATIPKTACLTVKTSGACKIIEAAGLGGILGLSVALMYERSLGEESSWAGYLQLLPHQECVPFAWSLAEVDSLLCGTELHKIVKEDKKFICEDWKECIRPLLDSTTLKGKAHFFGVEEYIAAKSLVASRSFEIDDYHGSGMVPLADLFNHKTGAEDVHFSSVSSHHESVNDDDGDNHEYANASGDDDEPSTENSDQDRDETDPSMGNNSSDSSDAEPSSVSGDDSSVLQMIMVKDVKVGIEIFNTYGLVGNAALLHRYGFTEPENSYDIVNIDLELVLQWSSSLFSSRYTRARLSLWRRLGYSGCVSQSSEYFEIAFNGEPQIELLILLYIILLPEDTYHKLDLSLSAGESYNEAICTILSKKNNIALENTSDISIELFFTESVCNALSSLADMRESCYAFKSKEDDIEVLRSGSTKDRKLYHSSVLRLSERRILENLRNYAAALMQSLRPAKRSSMRKRLKRNGMQH</sequence>
<proteinExistence type="predicted"/>
<dbReference type="EMBL" id="CM047740">
    <property type="protein sequence ID" value="KAJ0040619.1"/>
    <property type="molecule type" value="Genomic_DNA"/>
</dbReference>
<keyword evidence="2" id="KW-1185">Reference proteome</keyword>
<evidence type="ECO:0000313" key="2">
    <source>
        <dbReference type="Proteomes" id="UP001163603"/>
    </source>
</evidence>
<gene>
    <name evidence="1" type="ORF">Pint_27578</name>
</gene>
<accession>A0ACC0YT94</accession>
<protein>
    <submittedName>
        <fullName evidence="1">Uncharacterized protein</fullName>
    </submittedName>
</protein>
<reference evidence="2" key="1">
    <citation type="journal article" date="2023" name="G3 (Bethesda)">
        <title>Genome assembly and association tests identify interacting loci associated with vigor, precocity, and sex in interspecific pistachio rootstocks.</title>
        <authorList>
            <person name="Palmer W."/>
            <person name="Jacygrad E."/>
            <person name="Sagayaradj S."/>
            <person name="Cavanaugh K."/>
            <person name="Han R."/>
            <person name="Bertier L."/>
            <person name="Beede B."/>
            <person name="Kafkas S."/>
            <person name="Golino D."/>
            <person name="Preece J."/>
            <person name="Michelmore R."/>
        </authorList>
    </citation>
    <scope>NUCLEOTIDE SEQUENCE [LARGE SCALE GENOMIC DNA]</scope>
</reference>
<name>A0ACC0YT94_9ROSI</name>
<organism evidence="1 2">
    <name type="scientific">Pistacia integerrima</name>
    <dbReference type="NCBI Taxonomy" id="434235"/>
    <lineage>
        <taxon>Eukaryota</taxon>
        <taxon>Viridiplantae</taxon>
        <taxon>Streptophyta</taxon>
        <taxon>Embryophyta</taxon>
        <taxon>Tracheophyta</taxon>
        <taxon>Spermatophyta</taxon>
        <taxon>Magnoliopsida</taxon>
        <taxon>eudicotyledons</taxon>
        <taxon>Gunneridae</taxon>
        <taxon>Pentapetalae</taxon>
        <taxon>rosids</taxon>
        <taxon>malvids</taxon>
        <taxon>Sapindales</taxon>
        <taxon>Anacardiaceae</taxon>
        <taxon>Pistacia</taxon>
    </lineage>
</organism>
<comment type="caution">
    <text evidence="1">The sequence shown here is derived from an EMBL/GenBank/DDBJ whole genome shotgun (WGS) entry which is preliminary data.</text>
</comment>
<evidence type="ECO:0000313" key="1">
    <source>
        <dbReference type="EMBL" id="KAJ0040619.1"/>
    </source>
</evidence>